<proteinExistence type="inferred from homology"/>
<evidence type="ECO:0000256" key="5">
    <source>
        <dbReference type="ARBA" id="ARBA00022723"/>
    </source>
</evidence>
<dbReference type="SUPFAM" id="SSF53613">
    <property type="entry name" value="Ribokinase-like"/>
    <property type="match status" value="1"/>
</dbReference>
<evidence type="ECO:0000256" key="10">
    <source>
        <dbReference type="ARBA" id="ARBA00022977"/>
    </source>
</evidence>
<dbReference type="GO" id="GO:0005524">
    <property type="term" value="F:ATP binding"/>
    <property type="evidence" value="ECO:0007669"/>
    <property type="project" value="UniProtKB-UniRule"/>
</dbReference>
<dbReference type="HAMAP" id="MF_00228">
    <property type="entry name" value="Thz_kinase"/>
    <property type="match status" value="1"/>
</dbReference>
<evidence type="ECO:0000256" key="1">
    <source>
        <dbReference type="ARBA" id="ARBA00001771"/>
    </source>
</evidence>
<dbReference type="InterPro" id="IPR000417">
    <property type="entry name" value="Hyethyz_kinase"/>
</dbReference>
<organism evidence="12 13">
    <name type="scientific">Motiliproteus coralliicola</name>
    <dbReference type="NCBI Taxonomy" id="2283196"/>
    <lineage>
        <taxon>Bacteria</taxon>
        <taxon>Pseudomonadati</taxon>
        <taxon>Pseudomonadota</taxon>
        <taxon>Gammaproteobacteria</taxon>
        <taxon>Oceanospirillales</taxon>
        <taxon>Oceanospirillaceae</taxon>
        <taxon>Motiliproteus</taxon>
    </lineage>
</organism>
<keyword evidence="4 11" id="KW-0808">Transferase</keyword>
<keyword evidence="13" id="KW-1185">Reference proteome</keyword>
<dbReference type="OrthoDB" id="8909021at2"/>
<dbReference type="GO" id="GO:0000287">
    <property type="term" value="F:magnesium ion binding"/>
    <property type="evidence" value="ECO:0007669"/>
    <property type="project" value="UniProtKB-UniRule"/>
</dbReference>
<evidence type="ECO:0000256" key="6">
    <source>
        <dbReference type="ARBA" id="ARBA00022741"/>
    </source>
</evidence>
<dbReference type="PIRSF" id="PIRSF000513">
    <property type="entry name" value="Thz_kinase"/>
    <property type="match status" value="1"/>
</dbReference>
<dbReference type="Gene3D" id="3.40.1190.20">
    <property type="match status" value="1"/>
</dbReference>
<gene>
    <name evidence="11" type="primary">thiM</name>
    <name evidence="12" type="ORF">DV711_00020</name>
</gene>
<sequence length="290" mass="30714">MKPSCQHQPNGGRVTMSSTLNILSTNAKESGIKQTAGQTMQSLRLLAHLGPRIQCITNPVAMDFSADILLAVGAQTSMTMGMDEIAEFVTSADCLSVNTGTLDSTRRAAIDTAVQTAIDFNKPWVLDPVSVHASSTRRSYAQGLLEFRPSVIRGNYAEIHALANDESANAPQKLARQTGAVVVQSGETDLITDGRRTLLMTNGSVLQTRVAAMGCASSALIGGFLAVNPDPFEAAVHALLTIGVAAEESVKLGTGPGSFKMHLLDCIYNLNEDLLVQRGRIVQCEEVAGS</sequence>
<reference evidence="12 13" key="1">
    <citation type="submission" date="2018-07" db="EMBL/GenBank/DDBJ databases">
        <title>Motiliproteus coralliicola sp. nov., a bacterium isolated from Coral.</title>
        <authorList>
            <person name="Wang G."/>
        </authorList>
    </citation>
    <scope>NUCLEOTIDE SEQUENCE [LARGE SCALE GENOMIC DNA]</scope>
    <source>
        <strain evidence="12 13">C34</strain>
    </source>
</reference>
<feature type="binding site" evidence="11">
    <location>
        <position position="153"/>
    </location>
    <ligand>
        <name>ATP</name>
        <dbReference type="ChEBI" id="CHEBI:30616"/>
    </ligand>
</feature>
<dbReference type="Proteomes" id="UP000253769">
    <property type="component" value="Unassembled WGS sequence"/>
</dbReference>
<keyword evidence="6 11" id="KW-0547">Nucleotide-binding</keyword>
<evidence type="ECO:0000256" key="4">
    <source>
        <dbReference type="ARBA" id="ARBA00022679"/>
    </source>
</evidence>
<dbReference type="NCBIfam" id="NF006830">
    <property type="entry name" value="PRK09355.1"/>
    <property type="match status" value="1"/>
</dbReference>
<dbReference type="GO" id="GO:0009228">
    <property type="term" value="P:thiamine biosynthetic process"/>
    <property type="evidence" value="ECO:0007669"/>
    <property type="project" value="UniProtKB-KW"/>
</dbReference>
<dbReference type="PRINTS" id="PR01099">
    <property type="entry name" value="HYETHTZKNASE"/>
</dbReference>
<evidence type="ECO:0000256" key="3">
    <source>
        <dbReference type="ARBA" id="ARBA00004868"/>
    </source>
</evidence>
<dbReference type="InterPro" id="IPR029056">
    <property type="entry name" value="Ribokinase-like"/>
</dbReference>
<keyword evidence="7 11" id="KW-0418">Kinase</keyword>
<protein>
    <recommendedName>
        <fullName evidence="11">Hydroxyethylthiazole kinase</fullName>
        <ecNumber evidence="11">2.7.1.50</ecNumber>
    </recommendedName>
    <alternativeName>
        <fullName evidence="11">4-methyl-5-beta-hydroxyethylthiazole kinase</fullName>
        <shortName evidence="11">TH kinase</shortName>
        <shortName evidence="11">Thz kinase</shortName>
    </alternativeName>
</protein>
<comment type="catalytic activity">
    <reaction evidence="1 11">
        <text>5-(2-hydroxyethyl)-4-methylthiazole + ATP = 4-methyl-5-(2-phosphooxyethyl)-thiazole + ADP + H(+)</text>
        <dbReference type="Rhea" id="RHEA:24212"/>
        <dbReference type="ChEBI" id="CHEBI:15378"/>
        <dbReference type="ChEBI" id="CHEBI:17957"/>
        <dbReference type="ChEBI" id="CHEBI:30616"/>
        <dbReference type="ChEBI" id="CHEBI:58296"/>
        <dbReference type="ChEBI" id="CHEBI:456216"/>
        <dbReference type="EC" id="2.7.1.50"/>
    </reaction>
</comment>
<evidence type="ECO:0000256" key="11">
    <source>
        <dbReference type="HAMAP-Rule" id="MF_00228"/>
    </source>
</evidence>
<evidence type="ECO:0000256" key="8">
    <source>
        <dbReference type="ARBA" id="ARBA00022840"/>
    </source>
</evidence>
<keyword evidence="9 11" id="KW-0460">Magnesium</keyword>
<dbReference type="EMBL" id="QQOH01000001">
    <property type="protein sequence ID" value="RDE24033.1"/>
    <property type="molecule type" value="Genomic_DNA"/>
</dbReference>
<comment type="pathway">
    <text evidence="3 11">Cofactor biosynthesis; thiamine diphosphate biosynthesis; 4-methyl-5-(2-phosphoethyl)-thiazole from 5-(2-hydroxyethyl)-4-methylthiazole: step 1/1.</text>
</comment>
<dbReference type="UniPathway" id="UPA00060">
    <property type="reaction ID" value="UER00139"/>
</dbReference>
<comment type="cofactor">
    <cofactor evidence="2 11">
        <name>Mg(2+)</name>
        <dbReference type="ChEBI" id="CHEBI:18420"/>
    </cofactor>
</comment>
<evidence type="ECO:0000256" key="7">
    <source>
        <dbReference type="ARBA" id="ARBA00022777"/>
    </source>
</evidence>
<keyword evidence="10 11" id="KW-0784">Thiamine biosynthesis</keyword>
<keyword evidence="5 11" id="KW-0479">Metal-binding</keyword>
<dbReference type="Pfam" id="PF02110">
    <property type="entry name" value="HK"/>
    <property type="match status" value="1"/>
</dbReference>
<comment type="function">
    <text evidence="11">Catalyzes the phosphorylation of the hydroxyl group of 4-methyl-5-beta-hydroxyethylthiazole (THZ).</text>
</comment>
<keyword evidence="8 11" id="KW-0067">ATP-binding</keyword>
<evidence type="ECO:0000256" key="2">
    <source>
        <dbReference type="ARBA" id="ARBA00001946"/>
    </source>
</evidence>
<name>A0A369WS79_9GAMM</name>
<comment type="similarity">
    <text evidence="11">Belongs to the Thz kinase family.</text>
</comment>
<feature type="binding site" evidence="11">
    <location>
        <position position="212"/>
    </location>
    <ligand>
        <name>substrate</name>
    </ligand>
</feature>
<evidence type="ECO:0000313" key="13">
    <source>
        <dbReference type="Proteomes" id="UP000253769"/>
    </source>
</evidence>
<dbReference type="AlphaFoldDB" id="A0A369WS79"/>
<feature type="binding site" evidence="11">
    <location>
        <position position="185"/>
    </location>
    <ligand>
        <name>ATP</name>
        <dbReference type="ChEBI" id="CHEBI:30616"/>
    </ligand>
</feature>
<evidence type="ECO:0000313" key="12">
    <source>
        <dbReference type="EMBL" id="RDE24033.1"/>
    </source>
</evidence>
<dbReference type="GO" id="GO:0009229">
    <property type="term" value="P:thiamine diphosphate biosynthetic process"/>
    <property type="evidence" value="ECO:0007669"/>
    <property type="project" value="UniProtKB-UniRule"/>
</dbReference>
<comment type="caution">
    <text evidence="12">The sequence shown here is derived from an EMBL/GenBank/DDBJ whole genome shotgun (WGS) entry which is preliminary data.</text>
</comment>
<dbReference type="GO" id="GO:0004417">
    <property type="term" value="F:hydroxyethylthiazole kinase activity"/>
    <property type="evidence" value="ECO:0007669"/>
    <property type="project" value="UniProtKB-UniRule"/>
</dbReference>
<evidence type="ECO:0000256" key="9">
    <source>
        <dbReference type="ARBA" id="ARBA00022842"/>
    </source>
</evidence>
<dbReference type="CDD" id="cd01170">
    <property type="entry name" value="THZ_kinase"/>
    <property type="match status" value="1"/>
</dbReference>
<dbReference type="EC" id="2.7.1.50" evidence="11"/>
<accession>A0A369WS79</accession>
<feature type="binding site" evidence="11">
    <location>
        <position position="78"/>
    </location>
    <ligand>
        <name>substrate</name>
    </ligand>
</feature>